<gene>
    <name evidence="2" type="ORF">CWI83_02340</name>
</gene>
<protein>
    <recommendedName>
        <fullName evidence="4">TraB/GumN family protein</fullName>
    </recommendedName>
</protein>
<keyword evidence="1" id="KW-0812">Transmembrane</keyword>
<dbReference type="Pfam" id="PF01963">
    <property type="entry name" value="TraB_PrgY_gumN"/>
    <property type="match status" value="1"/>
</dbReference>
<evidence type="ECO:0000313" key="2">
    <source>
        <dbReference type="EMBL" id="RUO79367.1"/>
    </source>
</evidence>
<evidence type="ECO:0008006" key="4">
    <source>
        <dbReference type="Google" id="ProtNLM"/>
    </source>
</evidence>
<dbReference type="AlphaFoldDB" id="A0A432ZNA7"/>
<keyword evidence="1" id="KW-0472">Membrane</keyword>
<dbReference type="PANTHER" id="PTHR40590:SF1">
    <property type="entry name" value="CYTOPLASMIC PROTEIN"/>
    <property type="match status" value="1"/>
</dbReference>
<proteinExistence type="predicted"/>
<reference evidence="2 3" key="1">
    <citation type="journal article" date="2011" name="Front. Microbiol.">
        <title>Genomic signatures of strain selection and enhancement in Bacillus atrophaeus var. globigii, a historical biowarfare simulant.</title>
        <authorList>
            <person name="Gibbons H.S."/>
            <person name="Broomall S.M."/>
            <person name="McNew L.A."/>
            <person name="Daligault H."/>
            <person name="Chapman C."/>
            <person name="Bruce D."/>
            <person name="Karavis M."/>
            <person name="Krepps M."/>
            <person name="McGregor P.A."/>
            <person name="Hong C."/>
            <person name="Park K.H."/>
            <person name="Akmal A."/>
            <person name="Feldman A."/>
            <person name="Lin J.S."/>
            <person name="Chang W.E."/>
            <person name="Higgs B.W."/>
            <person name="Demirev P."/>
            <person name="Lindquist J."/>
            <person name="Liem A."/>
            <person name="Fochler E."/>
            <person name="Read T.D."/>
            <person name="Tapia R."/>
            <person name="Johnson S."/>
            <person name="Bishop-Lilly K.A."/>
            <person name="Detter C."/>
            <person name="Han C."/>
            <person name="Sozhamannan S."/>
            <person name="Rosenzweig C.N."/>
            <person name="Skowronski E.W."/>
        </authorList>
    </citation>
    <scope>NUCLEOTIDE SEQUENCE [LARGE SCALE GENOMIC DNA]</scope>
    <source>
        <strain evidence="2 3">PIT1</strain>
    </source>
</reference>
<sequence>MRIIQVLWCANALKFTERRLIMRTKWIFITAIAAVVGLHGIVAQASLLYKVEHPTEPTRQAYLFGTVHMICTEQVKFGPRLENALTAADSLVLELNPLADDFAAQLAKYSNYDQPYLNRYLEPAKVRKLTAHIKRVTGLDYPQYATLKPFALSSLLMQTGLPCEQGQTSYEEVLLERATVLQHPVMALETIAQQAQLFDSIPLEEQAISLYESIHADAQMIVELTVLLDIYLSEDIEALYQVVIESDEMQNYHQLFLDQRNQRWITQLPDLWAKSQRPFIAVGAAHLGGPQGLLKLLQQAGYKVTPLSEKAHASASDR</sequence>
<dbReference type="CDD" id="cd14789">
    <property type="entry name" value="Tiki"/>
    <property type="match status" value="1"/>
</dbReference>
<keyword evidence="1" id="KW-1133">Transmembrane helix</keyword>
<dbReference type="PANTHER" id="PTHR40590">
    <property type="entry name" value="CYTOPLASMIC PROTEIN-RELATED"/>
    <property type="match status" value="1"/>
</dbReference>
<evidence type="ECO:0000256" key="1">
    <source>
        <dbReference type="SAM" id="Phobius"/>
    </source>
</evidence>
<dbReference type="InterPro" id="IPR047111">
    <property type="entry name" value="YbaP-like"/>
</dbReference>
<dbReference type="Proteomes" id="UP000288279">
    <property type="component" value="Unassembled WGS sequence"/>
</dbReference>
<accession>A0A432ZNA7</accession>
<dbReference type="EMBL" id="PIQG01000001">
    <property type="protein sequence ID" value="RUO79367.1"/>
    <property type="molecule type" value="Genomic_DNA"/>
</dbReference>
<keyword evidence="3" id="KW-1185">Reference proteome</keyword>
<feature type="transmembrane region" description="Helical" evidence="1">
    <location>
        <begin position="26"/>
        <end position="49"/>
    </location>
</feature>
<dbReference type="InterPro" id="IPR002816">
    <property type="entry name" value="TraB/PrgY/GumN_fam"/>
</dbReference>
<organism evidence="2 3">
    <name type="scientific">Pseudidiomarina taiwanensis</name>
    <dbReference type="NCBI Taxonomy" id="337250"/>
    <lineage>
        <taxon>Bacteria</taxon>
        <taxon>Pseudomonadati</taxon>
        <taxon>Pseudomonadota</taxon>
        <taxon>Gammaproteobacteria</taxon>
        <taxon>Alteromonadales</taxon>
        <taxon>Idiomarinaceae</taxon>
        <taxon>Pseudidiomarina</taxon>
    </lineage>
</organism>
<evidence type="ECO:0000313" key="3">
    <source>
        <dbReference type="Proteomes" id="UP000288279"/>
    </source>
</evidence>
<comment type="caution">
    <text evidence="2">The sequence shown here is derived from an EMBL/GenBank/DDBJ whole genome shotgun (WGS) entry which is preliminary data.</text>
</comment>
<name>A0A432ZNA7_9GAMM</name>